<proteinExistence type="inferred from homology"/>
<dbReference type="GeneID" id="108567241"/>
<evidence type="ECO:0000256" key="3">
    <source>
        <dbReference type="ARBA" id="ARBA00017307"/>
    </source>
</evidence>
<evidence type="ECO:0000313" key="9">
    <source>
        <dbReference type="Proteomes" id="UP000695000"/>
    </source>
</evidence>
<comment type="subcellular location">
    <subcellularLocation>
        <location evidence="1">Nucleus</location>
    </subcellularLocation>
</comment>
<dbReference type="RefSeq" id="XP_017783082.1">
    <property type="nucleotide sequence ID" value="XM_017927593.1"/>
</dbReference>
<feature type="region of interest" description="Disordered" evidence="7">
    <location>
        <begin position="221"/>
        <end position="287"/>
    </location>
</feature>
<organism evidence="9 10">
    <name type="scientific">Nicrophorus vespilloides</name>
    <name type="common">Boreal carrion beetle</name>
    <dbReference type="NCBI Taxonomy" id="110193"/>
    <lineage>
        <taxon>Eukaryota</taxon>
        <taxon>Metazoa</taxon>
        <taxon>Ecdysozoa</taxon>
        <taxon>Arthropoda</taxon>
        <taxon>Hexapoda</taxon>
        <taxon>Insecta</taxon>
        <taxon>Pterygota</taxon>
        <taxon>Neoptera</taxon>
        <taxon>Endopterygota</taxon>
        <taxon>Coleoptera</taxon>
        <taxon>Polyphaga</taxon>
        <taxon>Staphyliniformia</taxon>
        <taxon>Silphidae</taxon>
        <taxon>Nicrophorinae</taxon>
        <taxon>Nicrophorus</taxon>
    </lineage>
</organism>
<evidence type="ECO:0000256" key="7">
    <source>
        <dbReference type="SAM" id="MobiDB-lite"/>
    </source>
</evidence>
<dbReference type="Proteomes" id="UP000695000">
    <property type="component" value="Unplaced"/>
</dbReference>
<dbReference type="InterPro" id="IPR019473">
    <property type="entry name" value="TFIID_su8_C"/>
</dbReference>
<protein>
    <recommendedName>
        <fullName evidence="3">Transcription initiation factor TFIID subunit 8</fullName>
    </recommendedName>
</protein>
<evidence type="ECO:0000256" key="4">
    <source>
        <dbReference type="ARBA" id="ARBA00023015"/>
    </source>
</evidence>
<gene>
    <name evidence="10" type="primary">LOC108567241</name>
</gene>
<dbReference type="Pfam" id="PF07524">
    <property type="entry name" value="Bromo_TP"/>
    <property type="match status" value="1"/>
</dbReference>
<feature type="compositionally biased region" description="Basic and acidic residues" evidence="7">
    <location>
        <begin position="234"/>
        <end position="243"/>
    </location>
</feature>
<reference evidence="10" key="1">
    <citation type="submission" date="2025-08" db="UniProtKB">
        <authorList>
            <consortium name="RefSeq"/>
        </authorList>
    </citation>
    <scope>IDENTIFICATION</scope>
    <source>
        <tissue evidence="10">Whole Larva</tissue>
    </source>
</reference>
<dbReference type="Pfam" id="PF10406">
    <property type="entry name" value="TAF8_C"/>
    <property type="match status" value="1"/>
</dbReference>
<sequence length="287" mass="32676">MEKLEQTTSPHRKLLTAAVSSVLLSHGFDSSDWDVLETLTEMLQCFFCEIGQSSKNYCELSGRTEPLIADVILGFVEMGINFTQLSEFIKQHKLQVLPTLQPQQQPKQLNMLQAGTKQPLPSHIPQHLPSFPDPHSYIRTPTHKQPVIDYEAIREKCAIQKRDVEKALTKFLAKTSQTHNLFENDEFIFPLITCKTEFPPYLNALMPQDQIFDAEDLEYKTEEINPPPKKRVKTEKSETKTEGDGEEEVVEEPPEEIEDPNKVDENSSPVVDIDNPYLAATKLPNKS</sequence>
<evidence type="ECO:0000256" key="2">
    <source>
        <dbReference type="ARBA" id="ARBA00008767"/>
    </source>
</evidence>
<dbReference type="SMART" id="SM00576">
    <property type="entry name" value="BTP"/>
    <property type="match status" value="1"/>
</dbReference>
<evidence type="ECO:0000256" key="1">
    <source>
        <dbReference type="ARBA" id="ARBA00004123"/>
    </source>
</evidence>
<name>A0ABM1N8D2_NICVS</name>
<comment type="similarity">
    <text evidence="2">Belongs to the TAF8 family.</text>
</comment>
<dbReference type="InterPro" id="IPR006565">
    <property type="entry name" value="BTP"/>
</dbReference>
<evidence type="ECO:0000259" key="8">
    <source>
        <dbReference type="SMART" id="SM00576"/>
    </source>
</evidence>
<dbReference type="Gene3D" id="1.10.20.10">
    <property type="entry name" value="Histone, subunit A"/>
    <property type="match status" value="1"/>
</dbReference>
<dbReference type="PANTHER" id="PTHR46469">
    <property type="entry name" value="TRANSCRIPTION INITIATION FACTOR TFIID SUBUNIT 8"/>
    <property type="match status" value="1"/>
</dbReference>
<keyword evidence="5" id="KW-0804">Transcription</keyword>
<dbReference type="CDD" id="cd08049">
    <property type="entry name" value="TAF8"/>
    <property type="match status" value="1"/>
</dbReference>
<dbReference type="InterPro" id="IPR009072">
    <property type="entry name" value="Histone-fold"/>
</dbReference>
<feature type="compositionally biased region" description="Acidic residues" evidence="7">
    <location>
        <begin position="244"/>
        <end position="258"/>
    </location>
</feature>
<feature type="domain" description="Bromodomain associated" evidence="8">
    <location>
        <begin position="8"/>
        <end position="84"/>
    </location>
</feature>
<keyword evidence="4" id="KW-0805">Transcription regulation</keyword>
<dbReference type="InterPro" id="IPR037818">
    <property type="entry name" value="TAF8"/>
</dbReference>
<evidence type="ECO:0000313" key="10">
    <source>
        <dbReference type="RefSeq" id="XP_017783082.1"/>
    </source>
</evidence>
<dbReference type="CDD" id="cd22918">
    <property type="entry name" value="HFD_TAF8"/>
    <property type="match status" value="1"/>
</dbReference>
<dbReference type="PANTHER" id="PTHR46469:SF1">
    <property type="entry name" value="TRANSCRIPTION INITIATION FACTOR TFIID SUBUNIT 8"/>
    <property type="match status" value="1"/>
</dbReference>
<evidence type="ECO:0000256" key="5">
    <source>
        <dbReference type="ARBA" id="ARBA00023163"/>
    </source>
</evidence>
<keyword evidence="9" id="KW-1185">Reference proteome</keyword>
<evidence type="ECO:0000256" key="6">
    <source>
        <dbReference type="ARBA" id="ARBA00023242"/>
    </source>
</evidence>
<keyword evidence="6" id="KW-0539">Nucleus</keyword>
<accession>A0ABM1N8D2</accession>